<dbReference type="Proteomes" id="UP001139263">
    <property type="component" value="Unassembled WGS sequence"/>
</dbReference>
<dbReference type="Pfam" id="PF09286">
    <property type="entry name" value="Pro-kuma_activ"/>
    <property type="match status" value="1"/>
</dbReference>
<keyword evidence="9" id="KW-0732">Signal</keyword>
<keyword evidence="5" id="KW-0720">Serine protease</keyword>
<feature type="compositionally biased region" description="Polar residues" evidence="8">
    <location>
        <begin position="422"/>
        <end position="435"/>
    </location>
</feature>
<dbReference type="GO" id="GO:0008240">
    <property type="term" value="F:tripeptidyl-peptidase activity"/>
    <property type="evidence" value="ECO:0007669"/>
    <property type="project" value="TreeGrafter"/>
</dbReference>
<dbReference type="EMBL" id="JALBUF010000007">
    <property type="protein sequence ID" value="MCI0183953.1"/>
    <property type="molecule type" value="Genomic_DNA"/>
</dbReference>
<sequence>MKWKIRMTMLAAGFLCATALPAYAASTGAQGNVTTMTALPGSTEPFLTHATLIGVHDPNSTMSITVALHLQNQSQLQSLLHDQYTKGSSEYHQWLKPGEFTSKFGPSVAQYQTVMNYLQSSGLHIQKTYANRMLIDVTGNTKNIEQTFGVQIGNYKVGSKNFYAPQSSVKLPTQVSSLISAVIGLSNYHQMHTHLIMKQTATAHQLTATSGYTPSQIETAYNYNPLYNEGINGSGVTIGILTADTYNSSDIATFDQAYGLPTPSVTDVNVGGTPSQINPETTLDLEWSSATAPGANVIMYEGANSSLGTFTDVYNAAASADAAQVLSTSWGTAESNMSQSELTADDNIFSQMASQGQSVFVASGDNGATDGTSNLAVDYPSSDPYVTACGGTKLILNSNDTIQSETGWSGSGGGQSSVWSEPSWQTGENVPQDGQRQTPDIALNADPNTGYSFYYNGAWNVAGGTSFVAPQMTATFALIDQDLAYQGYSSIGEADPNIYQDAAYNYNTDFNQITSGNNGYYSCGPGYNNVTGWGSINATNFVNDLG</sequence>
<protein>
    <submittedName>
        <fullName evidence="11">Pseudomonalisin</fullName>
        <ecNumber evidence="11">3.4.21.100</ecNumber>
    </submittedName>
</protein>
<evidence type="ECO:0000256" key="1">
    <source>
        <dbReference type="ARBA" id="ARBA00001913"/>
    </source>
</evidence>
<evidence type="ECO:0000256" key="2">
    <source>
        <dbReference type="ARBA" id="ARBA00022670"/>
    </source>
</evidence>
<evidence type="ECO:0000259" key="10">
    <source>
        <dbReference type="PROSITE" id="PS51695"/>
    </source>
</evidence>
<evidence type="ECO:0000256" key="9">
    <source>
        <dbReference type="SAM" id="SignalP"/>
    </source>
</evidence>
<comment type="cofactor">
    <cofactor evidence="1">
        <name>Ca(2+)</name>
        <dbReference type="ChEBI" id="CHEBI:29108"/>
    </cofactor>
</comment>
<evidence type="ECO:0000313" key="11">
    <source>
        <dbReference type="EMBL" id="MCI0183953.1"/>
    </source>
</evidence>
<dbReference type="Gene3D" id="3.40.50.200">
    <property type="entry name" value="Peptidase S8/S53 domain"/>
    <property type="match status" value="1"/>
</dbReference>
<feature type="chain" id="PRO_5040942186" evidence="9">
    <location>
        <begin position="25"/>
        <end position="546"/>
    </location>
</feature>
<dbReference type="EC" id="3.4.21.100" evidence="11"/>
<dbReference type="InterPro" id="IPR036852">
    <property type="entry name" value="Peptidase_S8/S53_dom_sf"/>
</dbReference>
<dbReference type="GO" id="GO:0046872">
    <property type="term" value="F:metal ion binding"/>
    <property type="evidence" value="ECO:0007669"/>
    <property type="project" value="UniProtKB-KW"/>
</dbReference>
<organism evidence="11 12">
    <name type="scientific">Sulfoacidibacillus ferrooxidans</name>
    <dbReference type="NCBI Taxonomy" id="2005001"/>
    <lineage>
        <taxon>Bacteria</taxon>
        <taxon>Bacillati</taxon>
        <taxon>Bacillota</taxon>
        <taxon>Bacilli</taxon>
        <taxon>Bacillales</taxon>
        <taxon>Alicyclobacillaceae</taxon>
        <taxon>Sulfoacidibacillus</taxon>
    </lineage>
</organism>
<dbReference type="GO" id="GO:0006508">
    <property type="term" value="P:proteolysis"/>
    <property type="evidence" value="ECO:0007669"/>
    <property type="project" value="UniProtKB-KW"/>
</dbReference>
<proteinExistence type="predicted"/>
<keyword evidence="6" id="KW-0106">Calcium</keyword>
<name>A0A9X2ACB3_9BACL</name>
<dbReference type="SMART" id="SM00944">
    <property type="entry name" value="Pro-kuma_activ"/>
    <property type="match status" value="1"/>
</dbReference>
<dbReference type="PANTHER" id="PTHR14218:SF15">
    <property type="entry name" value="TRIPEPTIDYL-PEPTIDASE 1"/>
    <property type="match status" value="1"/>
</dbReference>
<feature type="region of interest" description="Disordered" evidence="8">
    <location>
        <begin position="406"/>
        <end position="435"/>
    </location>
</feature>
<keyword evidence="2" id="KW-0645">Protease</keyword>
<dbReference type="AlphaFoldDB" id="A0A9X2ACB3"/>
<comment type="caution">
    <text evidence="11">The sequence shown here is derived from an EMBL/GenBank/DDBJ whole genome shotgun (WGS) entry which is preliminary data.</text>
</comment>
<dbReference type="InterPro" id="IPR030400">
    <property type="entry name" value="Sedolisin_dom"/>
</dbReference>
<keyword evidence="12" id="KW-1185">Reference proteome</keyword>
<dbReference type="GO" id="GO:0004252">
    <property type="term" value="F:serine-type endopeptidase activity"/>
    <property type="evidence" value="ECO:0007669"/>
    <property type="project" value="InterPro"/>
</dbReference>
<evidence type="ECO:0000256" key="3">
    <source>
        <dbReference type="ARBA" id="ARBA00022723"/>
    </source>
</evidence>
<feature type="signal peptide" evidence="9">
    <location>
        <begin position="1"/>
        <end position="24"/>
    </location>
</feature>
<keyword evidence="3" id="KW-0479">Metal-binding</keyword>
<evidence type="ECO:0000256" key="8">
    <source>
        <dbReference type="SAM" id="MobiDB-lite"/>
    </source>
</evidence>
<keyword evidence="7" id="KW-0865">Zymogen</keyword>
<dbReference type="PROSITE" id="PS51695">
    <property type="entry name" value="SEDOLISIN"/>
    <property type="match status" value="1"/>
</dbReference>
<reference evidence="11" key="1">
    <citation type="submission" date="2022-03" db="EMBL/GenBank/DDBJ databases">
        <title>Draft Genome Sequence of Firmicute Strain S0AB, a Heterotrophic Iron/Sulfur-Oxidizing Extreme Acidophile.</title>
        <authorList>
            <person name="Vergara E."/>
            <person name="Pakostova E."/>
            <person name="Johnson D.B."/>
            <person name="Holmes D.S."/>
        </authorList>
    </citation>
    <scope>NUCLEOTIDE SEQUENCE</scope>
    <source>
        <strain evidence="11">S0AB</strain>
    </source>
</reference>
<keyword evidence="4 11" id="KW-0378">Hydrolase</keyword>
<dbReference type="InterPro" id="IPR015366">
    <property type="entry name" value="S53_propep"/>
</dbReference>
<dbReference type="SUPFAM" id="SSF52743">
    <property type="entry name" value="Subtilisin-like"/>
    <property type="match status" value="1"/>
</dbReference>
<dbReference type="SUPFAM" id="SSF54897">
    <property type="entry name" value="Protease propeptides/inhibitors"/>
    <property type="match status" value="1"/>
</dbReference>
<feature type="domain" description="Peptidase S53" evidence="10">
    <location>
        <begin position="211"/>
        <end position="546"/>
    </location>
</feature>
<accession>A0A9X2ACB3</accession>
<evidence type="ECO:0000256" key="4">
    <source>
        <dbReference type="ARBA" id="ARBA00022801"/>
    </source>
</evidence>
<dbReference type="CDD" id="cd04056">
    <property type="entry name" value="Peptidases_S53"/>
    <property type="match status" value="1"/>
</dbReference>
<dbReference type="InterPro" id="IPR050819">
    <property type="entry name" value="Tripeptidyl-peptidase_I"/>
</dbReference>
<evidence type="ECO:0000256" key="7">
    <source>
        <dbReference type="ARBA" id="ARBA00023145"/>
    </source>
</evidence>
<dbReference type="CDD" id="cd11377">
    <property type="entry name" value="Pro-peptidase_S53"/>
    <property type="match status" value="1"/>
</dbReference>
<dbReference type="PANTHER" id="PTHR14218">
    <property type="entry name" value="PROTEASE S8 TRIPEPTIDYL PEPTIDASE I CLN2"/>
    <property type="match status" value="1"/>
</dbReference>
<evidence type="ECO:0000313" key="12">
    <source>
        <dbReference type="Proteomes" id="UP001139263"/>
    </source>
</evidence>
<evidence type="ECO:0000256" key="5">
    <source>
        <dbReference type="ARBA" id="ARBA00022825"/>
    </source>
</evidence>
<evidence type="ECO:0000256" key="6">
    <source>
        <dbReference type="ARBA" id="ARBA00022837"/>
    </source>
</evidence>
<gene>
    <name evidence="11" type="primary">pcp_2</name>
    <name evidence="11" type="ORF">MM817_02245</name>
</gene>
<dbReference type="RefSeq" id="WP_241714966.1">
    <property type="nucleotide sequence ID" value="NZ_JALBUF010000007.1"/>
</dbReference>